<keyword evidence="2" id="KW-1185">Reference proteome</keyword>
<dbReference type="Proteomes" id="UP001497680">
    <property type="component" value="Unassembled WGS sequence"/>
</dbReference>
<protein>
    <submittedName>
        <fullName evidence="1">Cytochrome P450</fullName>
    </submittedName>
</protein>
<evidence type="ECO:0000313" key="2">
    <source>
        <dbReference type="Proteomes" id="UP001497680"/>
    </source>
</evidence>
<gene>
    <name evidence="1" type="ORF">F4821DRAFT_247683</name>
</gene>
<proteinExistence type="predicted"/>
<accession>A0ACC0CP08</accession>
<sequence length="550" mass="61955">MRNTLLLHHSQSDTIDRVEAMSSSSILDTALLTPRLFDNCMAWASAQASTLSKNDISGLFIFIIFTVIILNYFSAPKQRLVHGIPVIGGASKKDRIRSRERFRHDSKAMLTEGYFRNNVNGGFFYVPSPLGERLMLPVRYLEDLKTAPVDKVDFVGTFIEMFEGKYTTFGSRSTLHPRTVKADLNQHLPDVMMSVQDEIADCFDEIFPKCSEDEWTEMPLVDVITRIVARVSSRMFGGPELSRNSSWVAASIAFAIDGYIGAQKLKKYPEFLKPVASRLIPEIRNLANHYREAEKAALPMLAERARTGERPKDLLAWMQDAAVDEETDPRFIASILLKISFAAIHTTAAANSQLIFDLCAHPELISLCREEYERVADEDGKIGKKGFFQMHIMDSIMKESQRFNPLLLITFERIITEDWPLSDGFVIPAHTNIGVPAQAIAMDPKLYPEPETFDGLRFAKLRETTDDPATKGKAQFVAANPQSMAFGYGRHACPGRFFAGDEVKAITTYLLSHYHIRFADGQNRPKSMEVETQFLPDHAAIILCKKRKIA</sequence>
<dbReference type="EMBL" id="MU394376">
    <property type="protein sequence ID" value="KAI6082198.1"/>
    <property type="molecule type" value="Genomic_DNA"/>
</dbReference>
<evidence type="ECO:0000313" key="1">
    <source>
        <dbReference type="EMBL" id="KAI6082198.1"/>
    </source>
</evidence>
<reference evidence="1 2" key="1">
    <citation type="journal article" date="2022" name="New Phytol.">
        <title>Ecological generalism drives hyperdiversity of secondary metabolite gene clusters in xylarialean endophytes.</title>
        <authorList>
            <person name="Franco M.E.E."/>
            <person name="Wisecaver J.H."/>
            <person name="Arnold A.E."/>
            <person name="Ju Y.M."/>
            <person name="Slot J.C."/>
            <person name="Ahrendt S."/>
            <person name="Moore L.P."/>
            <person name="Eastman K.E."/>
            <person name="Scott K."/>
            <person name="Konkel Z."/>
            <person name="Mondo S.J."/>
            <person name="Kuo A."/>
            <person name="Hayes R.D."/>
            <person name="Haridas S."/>
            <person name="Andreopoulos B."/>
            <person name="Riley R."/>
            <person name="LaButti K."/>
            <person name="Pangilinan J."/>
            <person name="Lipzen A."/>
            <person name="Amirebrahimi M."/>
            <person name="Yan J."/>
            <person name="Adam C."/>
            <person name="Keymanesh K."/>
            <person name="Ng V."/>
            <person name="Louie K."/>
            <person name="Northen T."/>
            <person name="Drula E."/>
            <person name="Henrissat B."/>
            <person name="Hsieh H.M."/>
            <person name="Youens-Clark K."/>
            <person name="Lutzoni F."/>
            <person name="Miadlikowska J."/>
            <person name="Eastwood D.C."/>
            <person name="Hamelin R.C."/>
            <person name="Grigoriev I.V."/>
            <person name="U'Ren J.M."/>
        </authorList>
    </citation>
    <scope>NUCLEOTIDE SEQUENCE [LARGE SCALE GENOMIC DNA]</scope>
    <source>
        <strain evidence="1 2">ER1909</strain>
    </source>
</reference>
<comment type="caution">
    <text evidence="1">The sequence shown here is derived from an EMBL/GenBank/DDBJ whole genome shotgun (WGS) entry which is preliminary data.</text>
</comment>
<name>A0ACC0CP08_9PEZI</name>
<organism evidence="1 2">
    <name type="scientific">Hypoxylon rubiginosum</name>
    <dbReference type="NCBI Taxonomy" id="110542"/>
    <lineage>
        <taxon>Eukaryota</taxon>
        <taxon>Fungi</taxon>
        <taxon>Dikarya</taxon>
        <taxon>Ascomycota</taxon>
        <taxon>Pezizomycotina</taxon>
        <taxon>Sordariomycetes</taxon>
        <taxon>Xylariomycetidae</taxon>
        <taxon>Xylariales</taxon>
        <taxon>Hypoxylaceae</taxon>
        <taxon>Hypoxylon</taxon>
    </lineage>
</organism>